<keyword evidence="2" id="KW-1185">Reference proteome</keyword>
<dbReference type="EMBL" id="JAAAMU010000004">
    <property type="protein sequence ID" value="NBC69302.1"/>
    <property type="molecule type" value="Genomic_DNA"/>
</dbReference>
<protein>
    <submittedName>
        <fullName evidence="1">Uncharacterized protein</fullName>
    </submittedName>
</protein>
<comment type="caution">
    <text evidence="1">The sequence shown here is derived from an EMBL/GenBank/DDBJ whole genome shotgun (WGS) entry which is preliminary data.</text>
</comment>
<evidence type="ECO:0000313" key="2">
    <source>
        <dbReference type="Proteomes" id="UP000558113"/>
    </source>
</evidence>
<organism evidence="1 2">
    <name type="scientific">Paenibacillus sacheonensis</name>
    <dbReference type="NCBI Taxonomy" id="742054"/>
    <lineage>
        <taxon>Bacteria</taxon>
        <taxon>Bacillati</taxon>
        <taxon>Bacillota</taxon>
        <taxon>Bacilli</taxon>
        <taxon>Bacillales</taxon>
        <taxon>Paenibacillaceae</taxon>
        <taxon>Paenibacillus</taxon>
    </lineage>
</organism>
<dbReference type="RefSeq" id="WP_161696980.1">
    <property type="nucleotide sequence ID" value="NZ_JAAAMU010000004.1"/>
</dbReference>
<proteinExistence type="predicted"/>
<gene>
    <name evidence="1" type="ORF">GT003_09890</name>
</gene>
<dbReference type="OrthoDB" id="65827at2"/>
<name>A0A7X5BY49_9BACL</name>
<accession>A0A7X5BY49</accession>
<dbReference type="Proteomes" id="UP000558113">
    <property type="component" value="Unassembled WGS sequence"/>
</dbReference>
<dbReference type="AlphaFoldDB" id="A0A7X5BY49"/>
<reference evidence="1 2" key="1">
    <citation type="submission" date="2020-01" db="EMBL/GenBank/DDBJ databases">
        <title>Paenibacillus soybeanensis sp. nov. isolated from the nodules of soybean (Glycine max(L.) Merr).</title>
        <authorList>
            <person name="Wang H."/>
        </authorList>
    </citation>
    <scope>NUCLEOTIDE SEQUENCE [LARGE SCALE GENOMIC DNA]</scope>
    <source>
        <strain evidence="1 2">DSM 23054</strain>
    </source>
</reference>
<evidence type="ECO:0000313" key="1">
    <source>
        <dbReference type="EMBL" id="NBC69302.1"/>
    </source>
</evidence>
<sequence length="89" mass="9973">MHGSGNPNSGKAVIIKDEPLLVLRRSVVQGSFSYSLAAVEELLFINEFIGKRDSSIPELERDVHQIEYTFACRMVSMYEARSGDRSDAH</sequence>